<dbReference type="InterPro" id="IPR013154">
    <property type="entry name" value="ADH-like_N"/>
</dbReference>
<protein>
    <submittedName>
        <fullName evidence="3">Alcohol dehydrogenase</fullName>
    </submittedName>
</protein>
<dbReference type="Gene3D" id="3.40.50.720">
    <property type="entry name" value="NAD(P)-binding Rossmann-like Domain"/>
    <property type="match status" value="1"/>
</dbReference>
<dbReference type="SUPFAM" id="SSF50129">
    <property type="entry name" value="GroES-like"/>
    <property type="match status" value="1"/>
</dbReference>
<dbReference type="PANTHER" id="PTHR43401">
    <property type="entry name" value="L-THREONINE 3-DEHYDROGENASE"/>
    <property type="match status" value="1"/>
</dbReference>
<dbReference type="GO" id="GO:0016491">
    <property type="term" value="F:oxidoreductase activity"/>
    <property type="evidence" value="ECO:0007669"/>
    <property type="project" value="UniProtKB-KW"/>
</dbReference>
<sequence>MLQHSLTLVGPKQLEWKSKVLPPIEEDEVLIRTIAGAISIGAELPQYSETDVTDPNPSYPRETGYESYGKVVEIGREVWGLKVGDHVIATYGHKDYSIEKGHNVVKVPESINYTYALLNTLSCDAGKGVLKLNPEPKDRVLVAGAGTMGLLTIHFLKNYVGVEQVDVIDPILRRGEVAEVLGAKYILKESSTVYDFGIECSSSKAGFDALLRAMKRNGDICVLSDGNKDLLYLNEDFYEKELRIVGSSDGWDYHKHARWFFDCYKKTPQLQDIFQHEIKSNELIDCFEELSQHTINPLKVLVRYEE</sequence>
<dbReference type="InterPro" id="IPR011032">
    <property type="entry name" value="GroES-like_sf"/>
</dbReference>
<feature type="domain" description="Alcohol dehydrogenase-like N-terminal" evidence="2">
    <location>
        <begin position="26"/>
        <end position="89"/>
    </location>
</feature>
<dbReference type="SUPFAM" id="SSF51735">
    <property type="entry name" value="NAD(P)-binding Rossmann-fold domains"/>
    <property type="match status" value="1"/>
</dbReference>
<dbReference type="PATRIC" id="fig|157733.3.peg.3991"/>
<comment type="caution">
    <text evidence="3">The sequence shown here is derived from an EMBL/GenBank/DDBJ whole genome shotgun (WGS) entry which is preliminary data.</text>
</comment>
<keyword evidence="1" id="KW-0560">Oxidoreductase</keyword>
<name>A0A0J6CSG4_9BACL</name>
<dbReference type="EMBL" id="LELK01000001">
    <property type="protein sequence ID" value="KMM39246.1"/>
    <property type="molecule type" value="Genomic_DNA"/>
</dbReference>
<dbReference type="Proteomes" id="UP000035996">
    <property type="component" value="Unassembled WGS sequence"/>
</dbReference>
<dbReference type="Gene3D" id="3.90.180.10">
    <property type="entry name" value="Medium-chain alcohol dehydrogenases, catalytic domain"/>
    <property type="match status" value="2"/>
</dbReference>
<proteinExistence type="predicted"/>
<gene>
    <name evidence="3" type="ORF">AB986_08520</name>
</gene>
<organism evidence="3 4">
    <name type="scientific">Guptibacillus hwajinpoensis</name>
    <dbReference type="NCBI Taxonomy" id="208199"/>
    <lineage>
        <taxon>Bacteria</taxon>
        <taxon>Bacillati</taxon>
        <taxon>Bacillota</taxon>
        <taxon>Bacilli</taxon>
        <taxon>Bacillales</taxon>
        <taxon>Guptibacillaceae</taxon>
        <taxon>Guptibacillus</taxon>
    </lineage>
</organism>
<dbReference type="PANTHER" id="PTHR43401:SF2">
    <property type="entry name" value="L-THREONINE 3-DEHYDROGENASE"/>
    <property type="match status" value="1"/>
</dbReference>
<keyword evidence="4" id="KW-1185">Reference proteome</keyword>
<dbReference type="OrthoDB" id="9792162at2"/>
<evidence type="ECO:0000313" key="3">
    <source>
        <dbReference type="EMBL" id="KMM39246.1"/>
    </source>
</evidence>
<evidence type="ECO:0000256" key="1">
    <source>
        <dbReference type="ARBA" id="ARBA00023002"/>
    </source>
</evidence>
<evidence type="ECO:0000313" key="4">
    <source>
        <dbReference type="Proteomes" id="UP000035996"/>
    </source>
</evidence>
<dbReference type="InterPro" id="IPR036291">
    <property type="entry name" value="NAD(P)-bd_dom_sf"/>
</dbReference>
<dbReference type="STRING" id="157733.AB986_08520"/>
<accession>A0A0J6CSG4</accession>
<evidence type="ECO:0000259" key="2">
    <source>
        <dbReference type="Pfam" id="PF08240"/>
    </source>
</evidence>
<dbReference type="Pfam" id="PF08240">
    <property type="entry name" value="ADH_N"/>
    <property type="match status" value="1"/>
</dbReference>
<dbReference type="RefSeq" id="WP_048310416.1">
    <property type="nucleotide sequence ID" value="NZ_CP119526.1"/>
</dbReference>
<dbReference type="InterPro" id="IPR050129">
    <property type="entry name" value="Zn_alcohol_dh"/>
</dbReference>
<dbReference type="AlphaFoldDB" id="A0A0J6CSG4"/>
<dbReference type="CDD" id="cd08255">
    <property type="entry name" value="2-desacetyl-2-hydroxyethyl_bacteriochlorophyllide_like"/>
    <property type="match status" value="1"/>
</dbReference>
<reference evidence="3" key="1">
    <citation type="submission" date="2015-06" db="EMBL/GenBank/DDBJ databases">
        <authorList>
            <person name="Liu B."/>
            <person name="Wang J."/>
            <person name="Zhu Y."/>
            <person name="Liu G."/>
            <person name="Chen Q."/>
            <person name="Zheng C."/>
            <person name="Che J."/>
            <person name="Ge C."/>
            <person name="Shi H."/>
            <person name="Pan Z."/>
            <person name="Liu X."/>
        </authorList>
    </citation>
    <scope>NUCLEOTIDE SEQUENCE [LARGE SCALE GENOMIC DNA]</scope>
    <source>
        <strain evidence="3">DSM 16346</strain>
    </source>
</reference>